<feature type="compositionally biased region" description="Basic and acidic residues" evidence="1">
    <location>
        <begin position="43"/>
        <end position="55"/>
    </location>
</feature>
<reference evidence="2 3" key="1">
    <citation type="journal article" date="2021" name="DNA Res.">
        <title>Genome analysis of Candida subhashii reveals its hybrid nature and dual mitochondrial genome conformations.</title>
        <authorList>
            <person name="Mixao V."/>
            <person name="Hegedusova E."/>
            <person name="Saus E."/>
            <person name="Pryszcz L.P."/>
            <person name="Cillingova A."/>
            <person name="Nosek J."/>
            <person name="Gabaldon T."/>
        </authorList>
    </citation>
    <scope>NUCLEOTIDE SEQUENCE [LARGE SCALE GENOMIC DNA]</scope>
    <source>
        <strain evidence="2 3">CBS 10753</strain>
    </source>
</reference>
<keyword evidence="3" id="KW-1185">Reference proteome</keyword>
<protein>
    <submittedName>
        <fullName evidence="2">Uncharacterized protein</fullName>
    </submittedName>
</protein>
<evidence type="ECO:0000313" key="3">
    <source>
        <dbReference type="Proteomes" id="UP000694255"/>
    </source>
</evidence>
<dbReference type="EMBL" id="JAGSYN010000163">
    <property type="protein sequence ID" value="KAG7662760.1"/>
    <property type="molecule type" value="Genomic_DNA"/>
</dbReference>
<evidence type="ECO:0000256" key="1">
    <source>
        <dbReference type="SAM" id="MobiDB-lite"/>
    </source>
</evidence>
<dbReference type="GeneID" id="73470548"/>
<dbReference type="Proteomes" id="UP000694255">
    <property type="component" value="Unassembled WGS sequence"/>
</dbReference>
<comment type="caution">
    <text evidence="2">The sequence shown here is derived from an EMBL/GenBank/DDBJ whole genome shotgun (WGS) entry which is preliminary data.</text>
</comment>
<dbReference type="AlphaFoldDB" id="A0A8J5QLM7"/>
<organism evidence="2 3">
    <name type="scientific">[Candida] subhashii</name>
    <dbReference type="NCBI Taxonomy" id="561895"/>
    <lineage>
        <taxon>Eukaryota</taxon>
        <taxon>Fungi</taxon>
        <taxon>Dikarya</taxon>
        <taxon>Ascomycota</taxon>
        <taxon>Saccharomycotina</taxon>
        <taxon>Pichiomycetes</taxon>
        <taxon>Debaryomycetaceae</taxon>
        <taxon>Spathaspora</taxon>
    </lineage>
</organism>
<name>A0A8J5QLM7_9ASCO</name>
<sequence length="132" mass="13859">MTLPASKTGSQLSPYQTIVRTTIDGKISEVTMTISGSTATGITEEKSSLHSENHSENVTTRANGMSTTKSAGQATTQNTMMSQDDANFISDSHIPAAILEVTVSPIEDKGSKVLDRGLFLSGMVVALVGIII</sequence>
<gene>
    <name evidence="2" type="ORF">J8A68_003748</name>
</gene>
<dbReference type="RefSeq" id="XP_049262993.1">
    <property type="nucleotide sequence ID" value="XM_049407635.1"/>
</dbReference>
<accession>A0A8J5QLM7</accession>
<proteinExistence type="predicted"/>
<feature type="compositionally biased region" description="Polar residues" evidence="1">
    <location>
        <begin position="56"/>
        <end position="74"/>
    </location>
</feature>
<evidence type="ECO:0000313" key="2">
    <source>
        <dbReference type="EMBL" id="KAG7662760.1"/>
    </source>
</evidence>
<feature type="region of interest" description="Disordered" evidence="1">
    <location>
        <begin position="38"/>
        <end position="74"/>
    </location>
</feature>